<dbReference type="AlphaFoldDB" id="A0AAJ3NGM9"/>
<sequence>MQDAKILQSKNNRIMAKGIQKVKYNSGQVYPGMSVPNSRLVIKPDQWVYFEAEWESGATATDKQQPVTWFRQSTDRVDMLHSETLPSGKMYGFRIPRMLCGNYYYYIDASLTGVPGTSPKGLFVRGHCTPKIVTSKWSTTVDGEDVRKTYQFSYGDPINLSLETEGINGEKILIDVFRRVKGGKGAADDQHIITYTNAIVIDGEINVTFGNTYQWLGNIKKPNDIDEFYVKVKYTNGNYISDGKDTIHARYLRIKNKTSSTREQPSTNNTAVKIGSTDKTAERMSFAAVYFRPLDSWNGEFGFDWLREKDNGLAPTNDPAYEDIIEGGYLDGITDLTGGPTGTAYAKLKNQYERLPVTNTGYAVTEYFVPSLTLFSEAFVATLPSTLPVKPRTYAELKVYVAIKDVIDRLEFEYDKNLLTVDKNILLDKAKTNSLVLSADTSIKVTCKKDLTSDKEIKIYCYPTNGQPRILAGKIIVLRNDATVRKKMDFVLVDVITNVTNIPIRGSATGAFGNAEINNLYHSLHQALIIPNIVKTTLDLSFNVDFHTGGQHTETLPSGKTLIAYLNNTTHNYRNSALYTDTRRLFLNDTDATGNFKNIQYNGYFTLFKFGIESNYPGTLGAVEDIGIHNVIMFTLVPGDDCTLNHETLHGLGLNHTHRDERPNSTAGYRYTFPCAISNQLQAVANSRASTDNVMSYRSVTRSTWRWQWHVINPKISEK</sequence>
<accession>A0AAJ3NGM9</accession>
<evidence type="ECO:0000313" key="1">
    <source>
        <dbReference type="EMBL" id="OPB81165.1"/>
    </source>
</evidence>
<reference evidence="1 2" key="1">
    <citation type="submission" date="2016-06" db="EMBL/GenBank/DDBJ databases">
        <authorList>
            <person name="Nicholson A.C."/>
        </authorList>
    </citation>
    <scope>NUCLEOTIDE SEQUENCE [LARGE SCALE GENOMIC DNA]</scope>
    <source>
        <strain evidence="1 2">G4123</strain>
    </source>
</reference>
<dbReference type="Proteomes" id="UP000190816">
    <property type="component" value="Unassembled WGS sequence"/>
</dbReference>
<organism evidence="1 2">
    <name type="scientific">Elizabethkingia ursingii</name>
    <dbReference type="NCBI Taxonomy" id="1756150"/>
    <lineage>
        <taxon>Bacteria</taxon>
        <taxon>Pseudomonadati</taxon>
        <taxon>Bacteroidota</taxon>
        <taxon>Flavobacteriia</taxon>
        <taxon>Flavobacteriales</taxon>
        <taxon>Weeksellaceae</taxon>
        <taxon>Elizabethkingia</taxon>
    </lineage>
</organism>
<dbReference type="EMBL" id="MAIC01000001">
    <property type="protein sequence ID" value="OPB81165.1"/>
    <property type="molecule type" value="Genomic_DNA"/>
</dbReference>
<evidence type="ECO:0000313" key="2">
    <source>
        <dbReference type="Proteomes" id="UP000190816"/>
    </source>
</evidence>
<comment type="caution">
    <text evidence="1">The sequence shown here is derived from an EMBL/GenBank/DDBJ whole genome shotgun (WGS) entry which is preliminary data.</text>
</comment>
<name>A0AAJ3NGM9_9FLAO</name>
<gene>
    <name evidence="1" type="ORF">BAY32_00365</name>
</gene>
<protein>
    <submittedName>
        <fullName evidence="1">Uncharacterized protein</fullName>
    </submittedName>
</protein>
<proteinExistence type="predicted"/>